<protein>
    <submittedName>
        <fullName evidence="8">DUF490 domain-containing protein</fullName>
    </submittedName>
</protein>
<evidence type="ECO:0000256" key="6">
    <source>
        <dbReference type="SAM" id="Phobius"/>
    </source>
</evidence>
<evidence type="ECO:0000256" key="2">
    <source>
        <dbReference type="ARBA" id="ARBA00022692"/>
    </source>
</evidence>
<dbReference type="PANTHER" id="PTHR36985">
    <property type="entry name" value="TRANSLOCATION AND ASSEMBLY MODULE SUBUNIT TAMB"/>
    <property type="match status" value="1"/>
</dbReference>
<proteinExistence type="predicted"/>
<reference evidence="8 9" key="1">
    <citation type="submission" date="2018-11" db="EMBL/GenBank/DDBJ databases">
        <title>Erythrobacter spongiae sp. nov., isolated from a marine sponge.</title>
        <authorList>
            <person name="Zhuang L."/>
            <person name="Luo L."/>
        </authorList>
    </citation>
    <scope>NUCLEOTIDE SEQUENCE [LARGE SCALE GENOMIC DNA]</scope>
    <source>
        <strain evidence="8 9">HN-E23</strain>
    </source>
</reference>
<feature type="region of interest" description="Disordered" evidence="5">
    <location>
        <begin position="1"/>
        <end position="26"/>
    </location>
</feature>
<evidence type="ECO:0000256" key="3">
    <source>
        <dbReference type="ARBA" id="ARBA00022989"/>
    </source>
</evidence>
<dbReference type="PANTHER" id="PTHR36985:SF1">
    <property type="entry name" value="TRANSLOCATION AND ASSEMBLY MODULE SUBUNIT TAMB"/>
    <property type="match status" value="1"/>
</dbReference>
<evidence type="ECO:0000313" key="8">
    <source>
        <dbReference type="EMBL" id="RPF72031.1"/>
    </source>
</evidence>
<evidence type="ECO:0000313" key="9">
    <source>
        <dbReference type="Proteomes" id="UP000275232"/>
    </source>
</evidence>
<keyword evidence="3 6" id="KW-1133">Transmembrane helix</keyword>
<dbReference type="RefSeq" id="WP_123881046.1">
    <property type="nucleotide sequence ID" value="NZ_RPFZ01000001.1"/>
</dbReference>
<feature type="compositionally biased region" description="Basic and acidic residues" evidence="5">
    <location>
        <begin position="14"/>
        <end position="26"/>
    </location>
</feature>
<feature type="transmembrane region" description="Helical" evidence="6">
    <location>
        <begin position="38"/>
        <end position="57"/>
    </location>
</feature>
<gene>
    <name evidence="8" type="ORF">EG799_10705</name>
</gene>
<evidence type="ECO:0000256" key="5">
    <source>
        <dbReference type="SAM" id="MobiDB-lite"/>
    </source>
</evidence>
<dbReference type="InterPro" id="IPR007452">
    <property type="entry name" value="TamB_C"/>
</dbReference>
<sequence>MADGITIDGDGPDLEERPPEEAPDGGHKRALAWKALRILGWIVIALLALIVLLIGFLHTKPGRDFIVEQISSFAPASGLSVDVGSIDGSVLWSSTLNDVKVYDANGTLFLEVPSIDLNWRPYKFLWSGLDVRGLVVNGGTLYALPELNPGDPDAPILPDFDIRVDRFAIQDLTIAEGLIGDERTVSFQAKADIRDGLVSLDSEGSFGGGDVFSALVYAEPDGNRFDLDLDWRAPRGGFLAEMVGATDTLVIDLDGTGTWTQWNGQFVAQQGDIRLADLDITNRDGRYRIAGAARPGPYLEGLPAQALGETVQLVAEGTLENSVLDGRFELEGSGVAAAGVGAIDLANNAFDNLRLNAQLLDPALFGPDLTLTDARVDAVLDGAFRELDVPHTIRVGEIDAGGTIVRDLVQKGTLTYDGTRFTLPLDARIGRVVSGNELVDPRLNNGRIMGTLVYSGSRLLSDNLDIQFPGLQARLGLNSDFATGVTQLTGPVNIADLMLENIGTVDAGARIDFRIGGGAPWQLAAQLQGRLDDVTNETLVNLAGANVRFDGGIAIGGAAPLVFSDFNIDATKLTAHLDGRVDDGTTTLAGRGRHVEYGPFTVEATIAEDGPRATLVFADPFPAAGLTDVRVTLAPTPDGFQIETNGGSSLGAFDGLVFLNIANDGTTSIDISRLDVADTRVEGTLQLVEGGIAGDLGISRGGVDGTVALAVRDGGQGFDVDLTMDNARFGGATPLTIAQGRVDATGLIAPGNTTITGNARIQGLNYGSFFVGRLAAQAQVVNGAGHFDAALNGRRGGRFELLVNGDVASDRIAVAVDGSYAGRDISMPRRAVLTRAPGGGWELQRSQFTYGDGFVIASGRFGGSEPTQGRLAFSDLPLDLADVAGSGLGLGGTISGVVDLATGPGGLPTGEARIKIDDLTRSSALLTSSPMDIALVADLSPSLLQARAVMADGRGAQGRVQARIANLPQGGGLAERLYAGDLFAQMRFSGSAAALWRLAAIDLIDLTGPVAVAADIRGTLGNPQVRGSLSGDNLRVRSTLTGTDITNVAARGRFNGSRLNLTSFAGDAPGGGRINGSGFVDLANMGAGRGPRIDLRMAARNARILNLENMGATVTGPMRIVSNGVGGTIAGRLTVNEARWSLGGSEAIAQLPSVEITEVNLPADIAPVNENTAPWRYLLDIRAPGGIKVDGMGLDSEWRTENLQVRGTTDDPRVDGSVSIVPRQGFYEFAGVRFEITRGEIYFDRNVPIDPRIDLIAETDTQNLSVTVNVRGNASQPEITFSSVPALPEEELLAQLLFGGSIANLSATDALQLGSAVASLRGGGGAGPINQLRDAIGLDRLRIVPADPALDRGTSVALGKNFGRKLYGEVITDGAGYNATSLEFRVTSWLNLLATVSTIGRQSVAAEYRRDY</sequence>
<keyword evidence="2 6" id="KW-0812">Transmembrane</keyword>
<dbReference type="OrthoDB" id="7784409at2"/>
<comment type="caution">
    <text evidence="8">The sequence shown here is derived from an EMBL/GenBank/DDBJ whole genome shotgun (WGS) entry which is preliminary data.</text>
</comment>
<organism evidence="8 9">
    <name type="scientific">Aurantiacibacter spongiae</name>
    <dbReference type="NCBI Taxonomy" id="2488860"/>
    <lineage>
        <taxon>Bacteria</taxon>
        <taxon>Pseudomonadati</taxon>
        <taxon>Pseudomonadota</taxon>
        <taxon>Alphaproteobacteria</taxon>
        <taxon>Sphingomonadales</taxon>
        <taxon>Erythrobacteraceae</taxon>
        <taxon>Aurantiacibacter</taxon>
    </lineage>
</organism>
<accession>A0A3N5DS68</accession>
<keyword evidence="9" id="KW-1185">Reference proteome</keyword>
<dbReference type="GO" id="GO:0009306">
    <property type="term" value="P:protein secretion"/>
    <property type="evidence" value="ECO:0007669"/>
    <property type="project" value="InterPro"/>
</dbReference>
<evidence type="ECO:0000259" key="7">
    <source>
        <dbReference type="Pfam" id="PF04357"/>
    </source>
</evidence>
<name>A0A3N5DS68_9SPHN</name>
<dbReference type="EMBL" id="RPFZ01000001">
    <property type="protein sequence ID" value="RPF72031.1"/>
    <property type="molecule type" value="Genomic_DNA"/>
</dbReference>
<feature type="domain" description="Translocation and assembly module TamB C-terminal" evidence="7">
    <location>
        <begin position="1069"/>
        <end position="1412"/>
    </location>
</feature>
<evidence type="ECO:0000256" key="4">
    <source>
        <dbReference type="ARBA" id="ARBA00023136"/>
    </source>
</evidence>
<comment type="subcellular location">
    <subcellularLocation>
        <location evidence="1">Membrane</location>
        <topology evidence="1">Single-pass membrane protein</topology>
    </subcellularLocation>
</comment>
<dbReference type="Proteomes" id="UP000275232">
    <property type="component" value="Unassembled WGS sequence"/>
</dbReference>
<dbReference type="Pfam" id="PF04357">
    <property type="entry name" value="TamB"/>
    <property type="match status" value="1"/>
</dbReference>
<keyword evidence="4 6" id="KW-0472">Membrane</keyword>
<dbReference type="GO" id="GO:0005886">
    <property type="term" value="C:plasma membrane"/>
    <property type="evidence" value="ECO:0007669"/>
    <property type="project" value="InterPro"/>
</dbReference>
<evidence type="ECO:0000256" key="1">
    <source>
        <dbReference type="ARBA" id="ARBA00004167"/>
    </source>
</evidence>
<dbReference type="GO" id="GO:0097347">
    <property type="term" value="C:TAM protein secretion complex"/>
    <property type="evidence" value="ECO:0007669"/>
    <property type="project" value="TreeGrafter"/>
</dbReference>